<keyword evidence="2" id="KW-0732">Signal</keyword>
<evidence type="ECO:0000313" key="4">
    <source>
        <dbReference type="Proteomes" id="UP000325081"/>
    </source>
</evidence>
<keyword evidence="3" id="KW-0808">Transferase</keyword>
<comment type="caution">
    <text evidence="3">The sequence shown here is derived from an EMBL/GenBank/DDBJ whole genome shotgun (WGS) entry which is preliminary data.</text>
</comment>
<keyword evidence="4" id="KW-1185">Reference proteome</keyword>
<sequence length="138" mass="14592">MPTSLLLSACISPLTSLAALPIPRSTSLQVAQFPPGSLPIPMETRQQLESRVDTLHSAQLDLISSLQTAVPDLVSSLDLSLRAISAFNNAPFTPLSQILPPKPAHPKTHIPKLPPDNPKRPKSPPPSPGPPLARTSGP</sequence>
<evidence type="ECO:0000256" key="2">
    <source>
        <dbReference type="SAM" id="SignalP"/>
    </source>
</evidence>
<proteinExistence type="predicted"/>
<dbReference type="GO" id="GO:0008168">
    <property type="term" value="F:methyltransferase activity"/>
    <property type="evidence" value="ECO:0007669"/>
    <property type="project" value="UniProtKB-KW"/>
</dbReference>
<feature type="signal peptide" evidence="2">
    <location>
        <begin position="1"/>
        <end position="19"/>
    </location>
</feature>
<reference evidence="4" key="1">
    <citation type="journal article" date="2019" name="Curr. Biol.">
        <title>Genome Sequence of Striga asiatica Provides Insight into the Evolution of Plant Parasitism.</title>
        <authorList>
            <person name="Yoshida S."/>
            <person name="Kim S."/>
            <person name="Wafula E.K."/>
            <person name="Tanskanen J."/>
            <person name="Kim Y.M."/>
            <person name="Honaas L."/>
            <person name="Yang Z."/>
            <person name="Spallek T."/>
            <person name="Conn C.E."/>
            <person name="Ichihashi Y."/>
            <person name="Cheong K."/>
            <person name="Cui S."/>
            <person name="Der J.P."/>
            <person name="Gundlach H."/>
            <person name="Jiao Y."/>
            <person name="Hori C."/>
            <person name="Ishida J.K."/>
            <person name="Kasahara H."/>
            <person name="Kiba T."/>
            <person name="Kim M.S."/>
            <person name="Koo N."/>
            <person name="Laohavisit A."/>
            <person name="Lee Y.H."/>
            <person name="Lumba S."/>
            <person name="McCourt P."/>
            <person name="Mortimer J.C."/>
            <person name="Mutuku J.M."/>
            <person name="Nomura T."/>
            <person name="Sasaki-Sekimoto Y."/>
            <person name="Seto Y."/>
            <person name="Wang Y."/>
            <person name="Wakatake T."/>
            <person name="Sakakibara H."/>
            <person name="Demura T."/>
            <person name="Yamaguchi S."/>
            <person name="Yoneyama K."/>
            <person name="Manabe R.I."/>
            <person name="Nelson D.C."/>
            <person name="Schulman A.H."/>
            <person name="Timko M.P."/>
            <person name="dePamphilis C.W."/>
            <person name="Choi D."/>
            <person name="Shirasu K."/>
        </authorList>
    </citation>
    <scope>NUCLEOTIDE SEQUENCE [LARGE SCALE GENOMIC DNA]</scope>
    <source>
        <strain evidence="4">cv. UVA1</strain>
    </source>
</reference>
<feature type="region of interest" description="Disordered" evidence="1">
    <location>
        <begin position="95"/>
        <end position="138"/>
    </location>
</feature>
<dbReference type="AlphaFoldDB" id="A0A5A7QEF7"/>
<keyword evidence="3" id="KW-0489">Methyltransferase</keyword>
<gene>
    <name evidence="3" type="ORF">STAS_20541</name>
</gene>
<accession>A0A5A7QEF7</accession>
<protein>
    <submittedName>
        <fullName evidence="3">N6-adenosine-methyltransferase MT-A70-like</fullName>
    </submittedName>
</protein>
<dbReference type="Proteomes" id="UP000325081">
    <property type="component" value="Unassembled WGS sequence"/>
</dbReference>
<feature type="chain" id="PRO_5023092622" evidence="2">
    <location>
        <begin position="20"/>
        <end position="138"/>
    </location>
</feature>
<dbReference type="GO" id="GO:0032259">
    <property type="term" value="P:methylation"/>
    <property type="evidence" value="ECO:0007669"/>
    <property type="project" value="UniProtKB-KW"/>
</dbReference>
<name>A0A5A7QEF7_STRAF</name>
<dbReference type="EMBL" id="BKCP01006737">
    <property type="protein sequence ID" value="GER43669.1"/>
    <property type="molecule type" value="Genomic_DNA"/>
</dbReference>
<evidence type="ECO:0000256" key="1">
    <source>
        <dbReference type="SAM" id="MobiDB-lite"/>
    </source>
</evidence>
<organism evidence="3 4">
    <name type="scientific">Striga asiatica</name>
    <name type="common">Asiatic witchweed</name>
    <name type="synonym">Buchnera asiatica</name>
    <dbReference type="NCBI Taxonomy" id="4170"/>
    <lineage>
        <taxon>Eukaryota</taxon>
        <taxon>Viridiplantae</taxon>
        <taxon>Streptophyta</taxon>
        <taxon>Embryophyta</taxon>
        <taxon>Tracheophyta</taxon>
        <taxon>Spermatophyta</taxon>
        <taxon>Magnoliopsida</taxon>
        <taxon>eudicotyledons</taxon>
        <taxon>Gunneridae</taxon>
        <taxon>Pentapetalae</taxon>
        <taxon>asterids</taxon>
        <taxon>lamiids</taxon>
        <taxon>Lamiales</taxon>
        <taxon>Orobanchaceae</taxon>
        <taxon>Buchnereae</taxon>
        <taxon>Striga</taxon>
    </lineage>
</organism>
<evidence type="ECO:0000313" key="3">
    <source>
        <dbReference type="EMBL" id="GER43669.1"/>
    </source>
</evidence>